<dbReference type="RefSeq" id="XP_031908841.1">
    <property type="nucleotide sequence ID" value="XM_032052426.1"/>
</dbReference>
<name>A0A5N6SDI1_ASPPS</name>
<protein>
    <submittedName>
        <fullName evidence="2">Uncharacterized protein</fullName>
    </submittedName>
</protein>
<organism evidence="2 3">
    <name type="scientific">Aspergillus pseudotamarii</name>
    <dbReference type="NCBI Taxonomy" id="132259"/>
    <lineage>
        <taxon>Eukaryota</taxon>
        <taxon>Fungi</taxon>
        <taxon>Dikarya</taxon>
        <taxon>Ascomycota</taxon>
        <taxon>Pezizomycotina</taxon>
        <taxon>Eurotiomycetes</taxon>
        <taxon>Eurotiomycetidae</taxon>
        <taxon>Eurotiales</taxon>
        <taxon>Aspergillaceae</taxon>
        <taxon>Aspergillus</taxon>
        <taxon>Aspergillus subgen. Circumdati</taxon>
    </lineage>
</organism>
<dbReference type="AlphaFoldDB" id="A0A5N6SDI1"/>
<dbReference type="GeneID" id="43636636"/>
<keyword evidence="1" id="KW-1133">Transmembrane helix</keyword>
<dbReference type="EMBL" id="ML743626">
    <property type="protein sequence ID" value="KAE8132778.1"/>
    <property type="molecule type" value="Genomic_DNA"/>
</dbReference>
<sequence>MLSLKDNLLVTRWFSCLPSLPLFATFSLSSSFVPFLPDCILFVFPVFFTLLHNRFHSLKADLLVI</sequence>
<evidence type="ECO:0000313" key="3">
    <source>
        <dbReference type="Proteomes" id="UP000325672"/>
    </source>
</evidence>
<evidence type="ECO:0000313" key="2">
    <source>
        <dbReference type="EMBL" id="KAE8132778.1"/>
    </source>
</evidence>
<evidence type="ECO:0000256" key="1">
    <source>
        <dbReference type="SAM" id="Phobius"/>
    </source>
</evidence>
<accession>A0A5N6SDI1</accession>
<feature type="transmembrane region" description="Helical" evidence="1">
    <location>
        <begin position="20"/>
        <end position="51"/>
    </location>
</feature>
<dbReference type="OrthoDB" id="512920at2759"/>
<keyword evidence="1" id="KW-0472">Membrane</keyword>
<dbReference type="Proteomes" id="UP000325672">
    <property type="component" value="Unassembled WGS sequence"/>
</dbReference>
<proteinExistence type="predicted"/>
<keyword evidence="1" id="KW-0812">Transmembrane</keyword>
<keyword evidence="3" id="KW-1185">Reference proteome</keyword>
<reference evidence="2 3" key="1">
    <citation type="submission" date="2019-04" db="EMBL/GenBank/DDBJ databases">
        <title>Friends and foes A comparative genomics study of 23 Aspergillus species from section Flavi.</title>
        <authorList>
            <consortium name="DOE Joint Genome Institute"/>
            <person name="Kjaerbolling I."/>
            <person name="Vesth T."/>
            <person name="Frisvad J.C."/>
            <person name="Nybo J.L."/>
            <person name="Theobald S."/>
            <person name="Kildgaard S."/>
            <person name="Isbrandt T."/>
            <person name="Kuo A."/>
            <person name="Sato A."/>
            <person name="Lyhne E.K."/>
            <person name="Kogle M.E."/>
            <person name="Wiebenga A."/>
            <person name="Kun R.S."/>
            <person name="Lubbers R.J."/>
            <person name="Makela M.R."/>
            <person name="Barry K."/>
            <person name="Chovatia M."/>
            <person name="Clum A."/>
            <person name="Daum C."/>
            <person name="Haridas S."/>
            <person name="He G."/>
            <person name="LaButti K."/>
            <person name="Lipzen A."/>
            <person name="Mondo S."/>
            <person name="Riley R."/>
            <person name="Salamov A."/>
            <person name="Simmons B.A."/>
            <person name="Magnuson J.K."/>
            <person name="Henrissat B."/>
            <person name="Mortensen U.H."/>
            <person name="Larsen T.O."/>
            <person name="Devries R.P."/>
            <person name="Grigoriev I.V."/>
            <person name="Machida M."/>
            <person name="Baker S.E."/>
            <person name="Andersen M.R."/>
        </authorList>
    </citation>
    <scope>NUCLEOTIDE SEQUENCE [LARGE SCALE GENOMIC DNA]</scope>
    <source>
        <strain evidence="2 3">CBS 117625</strain>
    </source>
</reference>
<gene>
    <name evidence="2" type="ORF">BDV38DRAFT_199578</name>
</gene>